<name>A0A0Q3DT12_ECOLX</name>
<evidence type="ECO:0000313" key="1">
    <source>
        <dbReference type="EMBL" id="EFC2248862.1"/>
    </source>
</evidence>
<reference evidence="2 3" key="2">
    <citation type="submission" date="2020-06" db="EMBL/GenBank/DDBJ databases">
        <title>REHAB project genomes.</title>
        <authorList>
            <person name="Shaw L.P."/>
        </authorList>
    </citation>
    <scope>NUCLEOTIDE SEQUENCE [LARGE SCALE GENOMIC DNA]</scope>
    <source>
        <strain evidence="2 3">RHB01-C20</strain>
    </source>
</reference>
<evidence type="ECO:0000313" key="4">
    <source>
        <dbReference type="Proteomes" id="UP000531916"/>
    </source>
</evidence>
<evidence type="ECO:0000313" key="2">
    <source>
        <dbReference type="EMBL" id="QMS36937.1"/>
    </source>
</evidence>
<organism evidence="1 4">
    <name type="scientific">Escherichia coli</name>
    <dbReference type="NCBI Taxonomy" id="562"/>
    <lineage>
        <taxon>Bacteria</taxon>
        <taxon>Pseudomonadati</taxon>
        <taxon>Pseudomonadota</taxon>
        <taxon>Gammaproteobacteria</taxon>
        <taxon>Enterobacterales</taxon>
        <taxon>Enterobacteriaceae</taxon>
        <taxon>Escherichia</taxon>
    </lineage>
</organism>
<dbReference type="Proteomes" id="UP000514533">
    <property type="component" value="Chromosome"/>
</dbReference>
<dbReference type="EMBL" id="AASEPP010000061">
    <property type="protein sequence ID" value="EFC2248862.1"/>
    <property type="molecule type" value="Genomic_DNA"/>
</dbReference>
<evidence type="ECO:0000313" key="3">
    <source>
        <dbReference type="Proteomes" id="UP000514533"/>
    </source>
</evidence>
<sequence>MLNISSTQKLVNPSDPVGQIPVEQWYRRTYVVSEYARTYTETIIGKAKCPCSAAVNGAMAIRNANPSVLSIRFISIEQLSPEEGEASERALDAWFEKHPEEIE</sequence>
<dbReference type="EMBL" id="CP055981">
    <property type="protein sequence ID" value="QMS36937.1"/>
    <property type="molecule type" value="Genomic_DNA"/>
</dbReference>
<dbReference type="Proteomes" id="UP000531916">
    <property type="component" value="Unassembled WGS sequence"/>
</dbReference>
<reference evidence="1 4" key="1">
    <citation type="submission" date="2019-04" db="EMBL/GenBank/DDBJ databases">
        <authorList>
            <consortium name="NARMS: The National Antimicrobial Resistance Monitoring System"/>
        </authorList>
    </citation>
    <scope>NUCLEOTIDE SEQUENCE [LARGE SCALE GENOMIC DNA]</scope>
    <source>
        <strain evidence="1 4">FSIS11919500</strain>
    </source>
</reference>
<gene>
    <name evidence="1" type="ORF">E5H86_24310</name>
    <name evidence="2" type="ORF">HVV39_02395</name>
</gene>
<dbReference type="RefSeq" id="WP_000932280.1">
    <property type="nucleotide sequence ID" value="NZ_BFGA01000061.1"/>
</dbReference>
<dbReference type="AlphaFoldDB" id="A0A0Q3DT12"/>
<accession>A0A0Q3DT12</accession>
<protein>
    <submittedName>
        <fullName evidence="1">Uncharacterized protein</fullName>
    </submittedName>
</protein>
<proteinExistence type="predicted"/>